<proteinExistence type="predicted"/>
<protein>
    <submittedName>
        <fullName evidence="1">Type II toxin-antitoxin system HicB family antitoxin</fullName>
    </submittedName>
</protein>
<dbReference type="Proteomes" id="UP001231316">
    <property type="component" value="Plasmid unnamed2"/>
</dbReference>
<evidence type="ECO:0000313" key="1">
    <source>
        <dbReference type="EMBL" id="WII29829.1"/>
    </source>
</evidence>
<name>A0AAX3X887_9LACO</name>
<dbReference type="AlphaFoldDB" id="A0AAX3X887"/>
<accession>A0AAX3X887</accession>
<dbReference type="EMBL" id="CP123973">
    <property type="protein sequence ID" value="WII29829.1"/>
    <property type="molecule type" value="Genomic_DNA"/>
</dbReference>
<organism evidence="1 2">
    <name type="scientific">Ligilactobacillus salivarius</name>
    <dbReference type="NCBI Taxonomy" id="1624"/>
    <lineage>
        <taxon>Bacteria</taxon>
        <taxon>Bacillati</taxon>
        <taxon>Bacillota</taxon>
        <taxon>Bacilli</taxon>
        <taxon>Lactobacillales</taxon>
        <taxon>Lactobacillaceae</taxon>
        <taxon>Ligilactobacillus</taxon>
    </lineage>
</organism>
<sequence>MSDKRVIYPVIVSEYHDDGDYFVATSPNIPGMVTQGDSLADVAYWSEDAIATMIAGEEYPEPQDPKDWKLKDNERVIYVSVNMSEWIKQHPTIVRRNISLPDYLNNWAKENNINVSKVATEALKQLAGI</sequence>
<dbReference type="InterPro" id="IPR035069">
    <property type="entry name" value="TTHA1013/TTHA0281-like"/>
</dbReference>
<dbReference type="RefSeq" id="WP_003706689.1">
    <property type="nucleotide sequence ID" value="NZ_CP123973.1"/>
</dbReference>
<reference evidence="1" key="1">
    <citation type="submission" date="2023-04" db="EMBL/GenBank/DDBJ databases">
        <title>Four porcine-derived lactic acid bacteria strains analyses and their evaluation as potential probiotics based on genomics.</title>
        <authorList>
            <person name="Niu D."/>
        </authorList>
    </citation>
    <scope>NUCLEOTIDE SEQUENCE</scope>
    <source>
        <strain evidence="1">ZSA5</strain>
        <plasmid evidence="1">unnamed2</plasmid>
    </source>
</reference>
<evidence type="ECO:0000313" key="2">
    <source>
        <dbReference type="Proteomes" id="UP001231316"/>
    </source>
</evidence>
<geneLocation type="plasmid" evidence="1 2">
    <name>unnamed2</name>
</geneLocation>
<dbReference type="Gene3D" id="3.30.160.250">
    <property type="match status" value="1"/>
</dbReference>
<dbReference type="SUPFAM" id="SSF143100">
    <property type="entry name" value="TTHA1013/TTHA0281-like"/>
    <property type="match status" value="1"/>
</dbReference>
<keyword evidence="1" id="KW-0614">Plasmid</keyword>
<gene>
    <name evidence="1" type="ORF">QFE45_11230</name>
</gene>